<dbReference type="PROSITE" id="PS50931">
    <property type="entry name" value="HTH_LYSR"/>
    <property type="match status" value="1"/>
</dbReference>
<dbReference type="EMBL" id="JAUSWH010000002">
    <property type="protein sequence ID" value="MDQ0454512.1"/>
    <property type="molecule type" value="Genomic_DNA"/>
</dbReference>
<dbReference type="Gene3D" id="1.10.10.60">
    <property type="entry name" value="Homeodomain-like"/>
    <property type="match status" value="1"/>
</dbReference>
<dbReference type="Pfam" id="PF02954">
    <property type="entry name" value="HTH_8"/>
    <property type="match status" value="1"/>
</dbReference>
<dbReference type="SUPFAM" id="SSF55781">
    <property type="entry name" value="GAF domain-like"/>
    <property type="match status" value="1"/>
</dbReference>
<protein>
    <submittedName>
        <fullName evidence="2">Transcriptional regulator of acetoin/glycerol metabolism</fullName>
    </submittedName>
</protein>
<dbReference type="Gene3D" id="3.30.450.40">
    <property type="match status" value="1"/>
</dbReference>
<dbReference type="InterPro" id="IPR003018">
    <property type="entry name" value="GAF"/>
</dbReference>
<proteinExistence type="predicted"/>
<dbReference type="SUPFAM" id="SSF46689">
    <property type="entry name" value="Homeodomain-like"/>
    <property type="match status" value="1"/>
</dbReference>
<evidence type="ECO:0000313" key="2">
    <source>
        <dbReference type="EMBL" id="MDQ0454512.1"/>
    </source>
</evidence>
<dbReference type="InterPro" id="IPR009057">
    <property type="entry name" value="Homeodomain-like_sf"/>
</dbReference>
<reference evidence="2 3" key="1">
    <citation type="submission" date="2023-07" db="EMBL/GenBank/DDBJ databases">
        <title>Genomic Encyclopedia of Type Strains, Phase IV (KMG-IV): sequencing the most valuable type-strain genomes for metagenomic binning, comparative biology and taxonomic classification.</title>
        <authorList>
            <person name="Goeker M."/>
        </authorList>
    </citation>
    <scope>NUCLEOTIDE SEQUENCE [LARGE SCALE GENOMIC DNA]</scope>
    <source>
        <strain evidence="2 3">DSM 100301</strain>
    </source>
</reference>
<feature type="domain" description="HTH lysR-type" evidence="1">
    <location>
        <begin position="287"/>
        <end position="318"/>
    </location>
</feature>
<dbReference type="PRINTS" id="PR01590">
    <property type="entry name" value="HTHFIS"/>
</dbReference>
<dbReference type="InterPro" id="IPR002197">
    <property type="entry name" value="HTH_Fis"/>
</dbReference>
<sequence length="318" mass="34699">MNVAHKHSDKVYSVALEGSRAASSPIAASWRRCLDLHHLTPDERRSPQTLEEAEFRRMRERMAHLVSASSDEIDRLFTMVGRSGCCLVLADRHGVVLERRGVAGDDKDFHRLGLWQQAVWSEASAGTNGIGTALADERAVTIHREQHFLSANIALSCATAPIRDHLGQVTAALDISTCRNDVTDLTLAMLSQAVRDAALRVETNLFRLAFPKARIVMLPNAGSPSALLAVDGDDLILGATRSARQALQIDDQAIARGLPASDALHERRGEEGSDLLEAERAALRRVLSRTGGNVSQAAQLLGISRATLHRKIKRLELH</sequence>
<dbReference type="InterPro" id="IPR029016">
    <property type="entry name" value="GAF-like_dom_sf"/>
</dbReference>
<evidence type="ECO:0000259" key="1">
    <source>
        <dbReference type="PROSITE" id="PS50931"/>
    </source>
</evidence>
<dbReference type="Proteomes" id="UP001235269">
    <property type="component" value="Unassembled WGS sequence"/>
</dbReference>
<accession>A0ABU0I8H6</accession>
<dbReference type="RefSeq" id="WP_307156727.1">
    <property type="nucleotide sequence ID" value="NZ_JAUSWH010000002.1"/>
</dbReference>
<comment type="caution">
    <text evidence="2">The sequence shown here is derived from an EMBL/GenBank/DDBJ whole genome shotgun (WGS) entry which is preliminary data.</text>
</comment>
<evidence type="ECO:0000313" key="3">
    <source>
        <dbReference type="Proteomes" id="UP001235269"/>
    </source>
</evidence>
<dbReference type="InterPro" id="IPR000847">
    <property type="entry name" value="LysR_HTH_N"/>
</dbReference>
<gene>
    <name evidence="2" type="ORF">QO005_000839</name>
</gene>
<keyword evidence="3" id="KW-1185">Reference proteome</keyword>
<organism evidence="2 3">
    <name type="scientific">Rhizobium paknamense</name>
    <dbReference type="NCBI Taxonomy" id="1206817"/>
    <lineage>
        <taxon>Bacteria</taxon>
        <taxon>Pseudomonadati</taxon>
        <taxon>Pseudomonadota</taxon>
        <taxon>Alphaproteobacteria</taxon>
        <taxon>Hyphomicrobiales</taxon>
        <taxon>Rhizobiaceae</taxon>
        <taxon>Rhizobium/Agrobacterium group</taxon>
        <taxon>Rhizobium</taxon>
    </lineage>
</organism>
<dbReference type="Pfam" id="PF01590">
    <property type="entry name" value="GAF"/>
    <property type="match status" value="1"/>
</dbReference>
<name>A0ABU0I8H6_9HYPH</name>